<name>A0A8H6XT29_9AGAR</name>
<dbReference type="PANTHER" id="PTHR38926">
    <property type="entry name" value="F-BOX DOMAIN CONTAINING PROTEIN, EXPRESSED"/>
    <property type="match status" value="1"/>
</dbReference>
<dbReference type="Gene3D" id="3.80.10.10">
    <property type="entry name" value="Ribonuclease Inhibitor"/>
    <property type="match status" value="1"/>
</dbReference>
<protein>
    <submittedName>
        <fullName evidence="1">F-box domain-containing protein</fullName>
    </submittedName>
</protein>
<proteinExistence type="predicted"/>
<evidence type="ECO:0000313" key="2">
    <source>
        <dbReference type="Proteomes" id="UP000623467"/>
    </source>
</evidence>
<keyword evidence="2" id="KW-1185">Reference proteome</keyword>
<sequence>MFDPVQDPIAPIHRLPCEITSEIFVHCLPTSHSDRELNTANPREAPTLLLHICRIWREIATSTPALWGKMELSLHNAHCHDTAQAWLRRAKGRSISVKLHGWAFDYGDCEADGWAISTFQTLLERAHSLKFLELSAIPLKYMYGLAEPALHELDGSYTFPSLQQLTIGIKDGFTWSSFSMPDIRLFTHAPLLREVTFSDSTPPFFLSSLPWHQVTKYTGTRANLDDLLAALNLGSNLVECVLSMDRIDPDNTEILTHSNLKSLTIPGNGSSRSWSVDVLQFLTLPSLEALRIFDCPYNLFGHPDFLAFLARSSPPLRQFTARLNADTEVDVEQSDVDAFLSMPNVVEVEIWNANEIFLFVFSSHFDIVAFLPQLRHLSFFHPRHSSEDVVSKQLEEVQVGLIARWNSTARLKSFALVWDRDVGDISEDILVPFRTMASEGLDISIKSPTRSYI</sequence>
<dbReference type="SUPFAM" id="SSF52047">
    <property type="entry name" value="RNI-like"/>
    <property type="match status" value="1"/>
</dbReference>
<dbReference type="Proteomes" id="UP000623467">
    <property type="component" value="Unassembled WGS sequence"/>
</dbReference>
<dbReference type="AlphaFoldDB" id="A0A8H6XT29"/>
<dbReference type="PANTHER" id="PTHR38926:SF72">
    <property type="entry name" value="IM:7136021-RELATED"/>
    <property type="match status" value="1"/>
</dbReference>
<dbReference type="OrthoDB" id="2269034at2759"/>
<gene>
    <name evidence="1" type="ORF">MSAN_01834200</name>
</gene>
<reference evidence="1" key="1">
    <citation type="submission" date="2020-05" db="EMBL/GenBank/DDBJ databases">
        <title>Mycena genomes resolve the evolution of fungal bioluminescence.</title>
        <authorList>
            <person name="Tsai I.J."/>
        </authorList>
    </citation>
    <scope>NUCLEOTIDE SEQUENCE</scope>
    <source>
        <strain evidence="1">160909Yilan</strain>
    </source>
</reference>
<organism evidence="1 2">
    <name type="scientific">Mycena sanguinolenta</name>
    <dbReference type="NCBI Taxonomy" id="230812"/>
    <lineage>
        <taxon>Eukaryota</taxon>
        <taxon>Fungi</taxon>
        <taxon>Dikarya</taxon>
        <taxon>Basidiomycota</taxon>
        <taxon>Agaricomycotina</taxon>
        <taxon>Agaricomycetes</taxon>
        <taxon>Agaricomycetidae</taxon>
        <taxon>Agaricales</taxon>
        <taxon>Marasmiineae</taxon>
        <taxon>Mycenaceae</taxon>
        <taxon>Mycena</taxon>
    </lineage>
</organism>
<dbReference type="InterPro" id="IPR032675">
    <property type="entry name" value="LRR_dom_sf"/>
</dbReference>
<accession>A0A8H6XT29</accession>
<evidence type="ECO:0000313" key="1">
    <source>
        <dbReference type="EMBL" id="KAF7346081.1"/>
    </source>
</evidence>
<comment type="caution">
    <text evidence="1">The sequence shown here is derived from an EMBL/GenBank/DDBJ whole genome shotgun (WGS) entry which is preliminary data.</text>
</comment>
<dbReference type="EMBL" id="JACAZH010000019">
    <property type="protein sequence ID" value="KAF7346081.1"/>
    <property type="molecule type" value="Genomic_DNA"/>
</dbReference>